<comment type="caution">
    <text evidence="1">The sequence shown here is derived from an EMBL/GenBank/DDBJ whole genome shotgun (WGS) entry which is preliminary data.</text>
</comment>
<sequence length="204" mass="23230">MYADDIQLYITMKSQDKEFTVKKIEDCIHDTKGWMVANFLILNDSKTEVLHVTSKFSNAPQITHLTAGVSQVLSTQSARNLGASFDTNLNMTSHINNISRGASCALRKISKIRKYIDKPTTEKVFHASSASRLVSLTGIKEHITPVIRYLHWLPVNQRITYKILILTFEILNHMSPDYLTELITPYTPSRVLRSSLRSLTNPFF</sequence>
<evidence type="ECO:0000313" key="1">
    <source>
        <dbReference type="EMBL" id="KAJ8048169.1"/>
    </source>
</evidence>
<keyword evidence="2" id="KW-1185">Reference proteome</keyword>
<protein>
    <recommendedName>
        <fullName evidence="3">Reverse transcriptase domain-containing protein</fullName>
    </recommendedName>
</protein>
<gene>
    <name evidence="1" type="ORF">HOLleu_00363</name>
</gene>
<dbReference type="Proteomes" id="UP001152320">
    <property type="component" value="Chromosome 1"/>
</dbReference>
<name>A0A9Q1CPI5_HOLLE</name>
<dbReference type="OrthoDB" id="419189at2759"/>
<organism evidence="1 2">
    <name type="scientific">Holothuria leucospilota</name>
    <name type="common">Black long sea cucumber</name>
    <name type="synonym">Mertensiothuria leucospilota</name>
    <dbReference type="NCBI Taxonomy" id="206669"/>
    <lineage>
        <taxon>Eukaryota</taxon>
        <taxon>Metazoa</taxon>
        <taxon>Echinodermata</taxon>
        <taxon>Eleutherozoa</taxon>
        <taxon>Echinozoa</taxon>
        <taxon>Holothuroidea</taxon>
        <taxon>Aspidochirotacea</taxon>
        <taxon>Aspidochirotida</taxon>
        <taxon>Holothuriidae</taxon>
        <taxon>Holothuria</taxon>
    </lineage>
</organism>
<proteinExistence type="predicted"/>
<reference evidence="1" key="1">
    <citation type="submission" date="2021-10" db="EMBL/GenBank/DDBJ databases">
        <title>Tropical sea cucumber genome reveals ecological adaptation and Cuvierian tubules defense mechanism.</title>
        <authorList>
            <person name="Chen T."/>
        </authorList>
    </citation>
    <scope>NUCLEOTIDE SEQUENCE</scope>
    <source>
        <strain evidence="1">Nanhai2018</strain>
        <tissue evidence="1">Muscle</tissue>
    </source>
</reference>
<accession>A0A9Q1CPI5</accession>
<evidence type="ECO:0000313" key="2">
    <source>
        <dbReference type="Proteomes" id="UP001152320"/>
    </source>
</evidence>
<dbReference type="EMBL" id="JAIZAY010000001">
    <property type="protein sequence ID" value="KAJ8048169.1"/>
    <property type="molecule type" value="Genomic_DNA"/>
</dbReference>
<dbReference type="PANTHER" id="PTHR33332">
    <property type="entry name" value="REVERSE TRANSCRIPTASE DOMAIN-CONTAINING PROTEIN"/>
    <property type="match status" value="1"/>
</dbReference>
<dbReference type="AlphaFoldDB" id="A0A9Q1CPI5"/>
<evidence type="ECO:0008006" key="3">
    <source>
        <dbReference type="Google" id="ProtNLM"/>
    </source>
</evidence>